<dbReference type="InParanoid" id="A0A0D0DLC0"/>
<protein>
    <submittedName>
        <fullName evidence="2">Uncharacterized protein</fullName>
    </submittedName>
</protein>
<gene>
    <name evidence="2" type="ORF">PAXRUDRAFT_832168</name>
</gene>
<dbReference type="Proteomes" id="UP000054538">
    <property type="component" value="Unassembled WGS sequence"/>
</dbReference>
<reference evidence="3" key="2">
    <citation type="submission" date="2015-01" db="EMBL/GenBank/DDBJ databases">
        <title>Evolutionary Origins and Diversification of the Mycorrhizal Mutualists.</title>
        <authorList>
            <consortium name="DOE Joint Genome Institute"/>
            <consortium name="Mycorrhizal Genomics Consortium"/>
            <person name="Kohler A."/>
            <person name="Kuo A."/>
            <person name="Nagy L.G."/>
            <person name="Floudas D."/>
            <person name="Copeland A."/>
            <person name="Barry K.W."/>
            <person name="Cichocki N."/>
            <person name="Veneault-Fourrey C."/>
            <person name="LaButti K."/>
            <person name="Lindquist E.A."/>
            <person name="Lipzen A."/>
            <person name="Lundell T."/>
            <person name="Morin E."/>
            <person name="Murat C."/>
            <person name="Riley R."/>
            <person name="Ohm R."/>
            <person name="Sun H."/>
            <person name="Tunlid A."/>
            <person name="Henrissat B."/>
            <person name="Grigoriev I.V."/>
            <person name="Hibbett D.S."/>
            <person name="Martin F."/>
        </authorList>
    </citation>
    <scope>NUCLEOTIDE SEQUENCE [LARGE SCALE GENOMIC DNA]</scope>
    <source>
        <strain evidence="3">Ve08.2h10</strain>
    </source>
</reference>
<name>A0A0D0DLC0_9AGAM</name>
<dbReference type="HOGENOM" id="CLU_1732080_0_0_1"/>
<sequence>MLAKTGWAAHRDDQTIDLAAPTLKGKGIESIPHIGGVLRERSRDEPSSYATRTRSTHKARPRGSTTSSMYVLTFVLLTWVQAKSVHAQHVEAYGMIFPSSPRTSFGTLVRKSQAWQLEGSARNFLNDYCQPVSLGDMCNPYLPTWRIRDHS</sequence>
<dbReference type="EMBL" id="KN825615">
    <property type="protein sequence ID" value="KIK82634.1"/>
    <property type="molecule type" value="Genomic_DNA"/>
</dbReference>
<accession>A0A0D0DLC0</accession>
<organism evidence="2 3">
    <name type="scientific">Paxillus rubicundulus Ve08.2h10</name>
    <dbReference type="NCBI Taxonomy" id="930991"/>
    <lineage>
        <taxon>Eukaryota</taxon>
        <taxon>Fungi</taxon>
        <taxon>Dikarya</taxon>
        <taxon>Basidiomycota</taxon>
        <taxon>Agaricomycotina</taxon>
        <taxon>Agaricomycetes</taxon>
        <taxon>Agaricomycetidae</taxon>
        <taxon>Boletales</taxon>
        <taxon>Paxilineae</taxon>
        <taxon>Paxillaceae</taxon>
        <taxon>Paxillus</taxon>
    </lineage>
</organism>
<keyword evidence="3" id="KW-1185">Reference proteome</keyword>
<evidence type="ECO:0000313" key="3">
    <source>
        <dbReference type="Proteomes" id="UP000054538"/>
    </source>
</evidence>
<feature type="region of interest" description="Disordered" evidence="1">
    <location>
        <begin position="40"/>
        <end position="65"/>
    </location>
</feature>
<dbReference type="AlphaFoldDB" id="A0A0D0DLC0"/>
<reference evidence="2 3" key="1">
    <citation type="submission" date="2014-04" db="EMBL/GenBank/DDBJ databases">
        <authorList>
            <consortium name="DOE Joint Genome Institute"/>
            <person name="Kuo A."/>
            <person name="Kohler A."/>
            <person name="Jargeat P."/>
            <person name="Nagy L.G."/>
            <person name="Floudas D."/>
            <person name="Copeland A."/>
            <person name="Barry K.W."/>
            <person name="Cichocki N."/>
            <person name="Veneault-Fourrey C."/>
            <person name="LaButti K."/>
            <person name="Lindquist E.A."/>
            <person name="Lipzen A."/>
            <person name="Lundell T."/>
            <person name="Morin E."/>
            <person name="Murat C."/>
            <person name="Sun H."/>
            <person name="Tunlid A."/>
            <person name="Henrissat B."/>
            <person name="Grigoriev I.V."/>
            <person name="Hibbett D.S."/>
            <person name="Martin F."/>
            <person name="Nordberg H.P."/>
            <person name="Cantor M.N."/>
            <person name="Hua S.X."/>
        </authorList>
    </citation>
    <scope>NUCLEOTIDE SEQUENCE [LARGE SCALE GENOMIC DNA]</scope>
    <source>
        <strain evidence="2 3">Ve08.2h10</strain>
    </source>
</reference>
<evidence type="ECO:0000256" key="1">
    <source>
        <dbReference type="SAM" id="MobiDB-lite"/>
    </source>
</evidence>
<proteinExistence type="predicted"/>
<evidence type="ECO:0000313" key="2">
    <source>
        <dbReference type="EMBL" id="KIK82634.1"/>
    </source>
</evidence>